<accession>A0A1F7RR98</accession>
<keyword evidence="1" id="KW-1133">Transmembrane helix</keyword>
<name>A0A1F7RR98_9BACT</name>
<gene>
    <name evidence="3" type="ORF">A2161_14600</name>
</gene>
<feature type="domain" description="Glycosyltransferase 2-like" evidence="2">
    <location>
        <begin position="13"/>
        <end position="150"/>
    </location>
</feature>
<comment type="caution">
    <text evidence="3">The sequence shown here is derived from an EMBL/GenBank/DDBJ whole genome shotgun (WGS) entry which is preliminary data.</text>
</comment>
<dbReference type="SUPFAM" id="SSF53448">
    <property type="entry name" value="Nucleotide-diphospho-sugar transferases"/>
    <property type="match status" value="1"/>
</dbReference>
<organism evidence="3 4">
    <name type="scientific">Candidatus Schekmanbacteria bacterium RBG_13_48_7</name>
    <dbReference type="NCBI Taxonomy" id="1817878"/>
    <lineage>
        <taxon>Bacteria</taxon>
        <taxon>Candidatus Schekmaniibacteriota</taxon>
    </lineage>
</organism>
<dbReference type="InterPro" id="IPR001173">
    <property type="entry name" value="Glyco_trans_2-like"/>
</dbReference>
<feature type="transmembrane region" description="Helical" evidence="1">
    <location>
        <begin position="263"/>
        <end position="285"/>
    </location>
</feature>
<dbReference type="PANTHER" id="PTHR43179">
    <property type="entry name" value="RHAMNOSYLTRANSFERASE WBBL"/>
    <property type="match status" value="1"/>
</dbReference>
<evidence type="ECO:0000256" key="1">
    <source>
        <dbReference type="SAM" id="Phobius"/>
    </source>
</evidence>
<dbReference type="Pfam" id="PF00535">
    <property type="entry name" value="Glycos_transf_2"/>
    <property type="match status" value="1"/>
</dbReference>
<sequence length="313" mass="36273">MNEARATGRNILSVIIISWNIREYLKSCLESVLHEEPGFSIEIIIVDNASEDGTTGWLEQNYPSVKLIKNPINEGFAKACNQGFRISSGEYLLFLNPDTVILDDCLNRTVSFIKSHSDCAVVGCRLLNNDHSIQPSIRKFMTNKNLILEHLSRMFSISSSIRKKFDYKVFSYADVQVVDWIIGAFMLFKREDFEGLRGFDEDFHLYHEDTDICYRVHKTGKKVYFFPDASIIHFGNQSGKKRFGDQTILKYYEAKHLFLKKHFSGWVLLVYRFLMTCLLTSRLVYSLIFDLQQKYTDRNFLFKGIKIQIGGSV</sequence>
<evidence type="ECO:0000259" key="2">
    <source>
        <dbReference type="Pfam" id="PF00535"/>
    </source>
</evidence>
<reference evidence="3 4" key="1">
    <citation type="journal article" date="2016" name="Nat. Commun.">
        <title>Thousands of microbial genomes shed light on interconnected biogeochemical processes in an aquifer system.</title>
        <authorList>
            <person name="Anantharaman K."/>
            <person name="Brown C.T."/>
            <person name="Hug L.A."/>
            <person name="Sharon I."/>
            <person name="Castelle C.J."/>
            <person name="Probst A.J."/>
            <person name="Thomas B.C."/>
            <person name="Singh A."/>
            <person name="Wilkins M.J."/>
            <person name="Karaoz U."/>
            <person name="Brodie E.L."/>
            <person name="Williams K.H."/>
            <person name="Hubbard S.S."/>
            <person name="Banfield J.F."/>
        </authorList>
    </citation>
    <scope>NUCLEOTIDE SEQUENCE [LARGE SCALE GENOMIC DNA]</scope>
</reference>
<dbReference type="CDD" id="cd04186">
    <property type="entry name" value="GT_2_like_c"/>
    <property type="match status" value="1"/>
</dbReference>
<evidence type="ECO:0000313" key="4">
    <source>
        <dbReference type="Proteomes" id="UP000179266"/>
    </source>
</evidence>
<dbReference type="Gene3D" id="3.90.550.10">
    <property type="entry name" value="Spore Coat Polysaccharide Biosynthesis Protein SpsA, Chain A"/>
    <property type="match status" value="1"/>
</dbReference>
<proteinExistence type="predicted"/>
<protein>
    <recommendedName>
        <fullName evidence="2">Glycosyltransferase 2-like domain-containing protein</fullName>
    </recommendedName>
</protein>
<dbReference type="AlphaFoldDB" id="A0A1F7RR98"/>
<dbReference type="EMBL" id="MGDD01000242">
    <property type="protein sequence ID" value="OGL44065.1"/>
    <property type="molecule type" value="Genomic_DNA"/>
</dbReference>
<keyword evidence="1" id="KW-0812">Transmembrane</keyword>
<dbReference type="InterPro" id="IPR029044">
    <property type="entry name" value="Nucleotide-diphossugar_trans"/>
</dbReference>
<keyword evidence="1" id="KW-0472">Membrane</keyword>
<evidence type="ECO:0000313" key="3">
    <source>
        <dbReference type="EMBL" id="OGL44065.1"/>
    </source>
</evidence>
<dbReference type="Proteomes" id="UP000179266">
    <property type="component" value="Unassembled WGS sequence"/>
</dbReference>
<dbReference type="PANTHER" id="PTHR43179:SF7">
    <property type="entry name" value="RHAMNOSYLTRANSFERASE WBBL"/>
    <property type="match status" value="1"/>
</dbReference>